<comment type="catalytic activity">
    <reaction evidence="9 10 11">
        <text>adenosine(37) in tRNA + dimethylallyl diphosphate = N(6)-dimethylallyladenosine(37) in tRNA + diphosphate</text>
        <dbReference type="Rhea" id="RHEA:26482"/>
        <dbReference type="Rhea" id="RHEA-COMP:10162"/>
        <dbReference type="Rhea" id="RHEA-COMP:10375"/>
        <dbReference type="ChEBI" id="CHEBI:33019"/>
        <dbReference type="ChEBI" id="CHEBI:57623"/>
        <dbReference type="ChEBI" id="CHEBI:74411"/>
        <dbReference type="ChEBI" id="CHEBI:74415"/>
        <dbReference type="EC" id="2.5.1.75"/>
    </reaction>
</comment>
<evidence type="ECO:0000256" key="2">
    <source>
        <dbReference type="ARBA" id="ARBA00003213"/>
    </source>
</evidence>
<dbReference type="CDD" id="cd02019">
    <property type="entry name" value="NK"/>
    <property type="match status" value="1"/>
</dbReference>
<keyword evidence="6 10" id="KW-0547">Nucleotide-binding</keyword>
<evidence type="ECO:0000256" key="13">
    <source>
        <dbReference type="RuleBase" id="RU003785"/>
    </source>
</evidence>
<dbReference type="InterPro" id="IPR039657">
    <property type="entry name" value="Dimethylallyltransferase"/>
</dbReference>
<keyword evidence="8 10" id="KW-0460">Magnesium</keyword>
<comment type="caution">
    <text evidence="10">Lacks conserved residue(s) required for the propagation of feature annotation.</text>
</comment>
<name>A0ABR6YRE8_9BURK</name>
<evidence type="ECO:0000256" key="4">
    <source>
        <dbReference type="ARBA" id="ARBA00022679"/>
    </source>
</evidence>
<dbReference type="InterPro" id="IPR027417">
    <property type="entry name" value="P-loop_NTPase"/>
</dbReference>
<feature type="region of interest" description="Disordered" evidence="14">
    <location>
        <begin position="1"/>
        <end position="25"/>
    </location>
</feature>
<keyword evidence="4 10" id="KW-0808">Transferase</keyword>
<dbReference type="RefSeq" id="WP_186864038.1">
    <property type="nucleotide sequence ID" value="NZ_JACOGC010000008.1"/>
</dbReference>
<dbReference type="HAMAP" id="MF_00185">
    <property type="entry name" value="IPP_trans"/>
    <property type="match status" value="1"/>
</dbReference>
<accession>A0ABR6YRE8</accession>
<dbReference type="NCBIfam" id="TIGR00174">
    <property type="entry name" value="miaA"/>
    <property type="match status" value="1"/>
</dbReference>
<evidence type="ECO:0000256" key="10">
    <source>
        <dbReference type="HAMAP-Rule" id="MF_00185"/>
    </source>
</evidence>
<organism evidence="15 16">
    <name type="scientific">Undibacterium griseum</name>
    <dbReference type="NCBI Taxonomy" id="2762295"/>
    <lineage>
        <taxon>Bacteria</taxon>
        <taxon>Pseudomonadati</taxon>
        <taxon>Pseudomonadota</taxon>
        <taxon>Betaproteobacteria</taxon>
        <taxon>Burkholderiales</taxon>
        <taxon>Oxalobacteraceae</taxon>
        <taxon>Undibacterium</taxon>
    </lineage>
</organism>
<proteinExistence type="inferred from homology"/>
<evidence type="ECO:0000256" key="9">
    <source>
        <dbReference type="ARBA" id="ARBA00049563"/>
    </source>
</evidence>
<keyword evidence="16" id="KW-1185">Reference proteome</keyword>
<protein>
    <recommendedName>
        <fullName evidence="10">tRNA dimethylallyltransferase</fullName>
        <ecNumber evidence="10">2.5.1.75</ecNumber>
    </recommendedName>
    <alternativeName>
        <fullName evidence="10">Dimethylallyl diphosphate:tRNA dimethylallyltransferase</fullName>
        <shortName evidence="10">DMAPP:tRNA dimethylallyltransferase</shortName>
        <shortName evidence="10">DMATase</shortName>
    </alternativeName>
    <alternativeName>
        <fullName evidence="10">Isopentenyl-diphosphate:tRNA isopentenyltransferase</fullName>
        <shortName evidence="10">IPP transferase</shortName>
        <shortName evidence="10">IPPT</shortName>
        <shortName evidence="10">IPTase</shortName>
    </alternativeName>
</protein>
<feature type="region of interest" description="Interaction with substrate tRNA" evidence="10">
    <location>
        <begin position="51"/>
        <end position="54"/>
    </location>
</feature>
<evidence type="ECO:0000313" key="15">
    <source>
        <dbReference type="EMBL" id="MBC3886486.1"/>
    </source>
</evidence>
<comment type="cofactor">
    <cofactor evidence="1 10">
        <name>Mg(2+)</name>
        <dbReference type="ChEBI" id="CHEBI:18420"/>
    </cofactor>
</comment>
<evidence type="ECO:0000256" key="7">
    <source>
        <dbReference type="ARBA" id="ARBA00022840"/>
    </source>
</evidence>
<gene>
    <name evidence="10 15" type="primary">miaA</name>
    <name evidence="15" type="ORF">H8K27_15265</name>
</gene>
<keyword evidence="7 10" id="KW-0067">ATP-binding</keyword>
<dbReference type="EC" id="2.5.1.75" evidence="10"/>
<feature type="binding site" evidence="10">
    <location>
        <begin position="28"/>
        <end position="33"/>
    </location>
    <ligand>
        <name>substrate</name>
    </ligand>
</feature>
<dbReference type="InterPro" id="IPR018022">
    <property type="entry name" value="IPT"/>
</dbReference>
<evidence type="ECO:0000256" key="5">
    <source>
        <dbReference type="ARBA" id="ARBA00022694"/>
    </source>
</evidence>
<comment type="caution">
    <text evidence="15">The sequence shown here is derived from an EMBL/GenBank/DDBJ whole genome shotgun (WGS) entry which is preliminary data.</text>
</comment>
<evidence type="ECO:0000256" key="11">
    <source>
        <dbReference type="RuleBase" id="RU003783"/>
    </source>
</evidence>
<dbReference type="Proteomes" id="UP000613113">
    <property type="component" value="Unassembled WGS sequence"/>
</dbReference>
<dbReference type="Pfam" id="PF01715">
    <property type="entry name" value="IPPT"/>
    <property type="match status" value="1"/>
</dbReference>
<dbReference type="EMBL" id="JACOGC010000008">
    <property type="protein sequence ID" value="MBC3886486.1"/>
    <property type="molecule type" value="Genomic_DNA"/>
</dbReference>
<comment type="function">
    <text evidence="2 10 12">Catalyzes the transfer of a dimethylallyl group onto the adenine at position 37 in tRNAs that read codons beginning with uridine, leading to the formation of N6-(dimethylallyl)adenosine (i(6)A).</text>
</comment>
<evidence type="ECO:0000256" key="14">
    <source>
        <dbReference type="SAM" id="MobiDB-lite"/>
    </source>
</evidence>
<comment type="subunit">
    <text evidence="10">Monomer.</text>
</comment>
<reference evidence="15 16" key="1">
    <citation type="submission" date="2020-08" db="EMBL/GenBank/DDBJ databases">
        <title>Novel species isolated from subtropical streams in China.</title>
        <authorList>
            <person name="Lu H."/>
        </authorList>
    </citation>
    <scope>NUCLEOTIDE SEQUENCE [LARGE SCALE GENOMIC DNA]</scope>
    <source>
        <strain evidence="15 16">FT31W</strain>
    </source>
</reference>
<evidence type="ECO:0000256" key="12">
    <source>
        <dbReference type="RuleBase" id="RU003784"/>
    </source>
</evidence>
<evidence type="ECO:0000256" key="1">
    <source>
        <dbReference type="ARBA" id="ARBA00001946"/>
    </source>
</evidence>
<evidence type="ECO:0000256" key="6">
    <source>
        <dbReference type="ARBA" id="ARBA00022741"/>
    </source>
</evidence>
<dbReference type="Gene3D" id="1.10.20.140">
    <property type="match status" value="1"/>
</dbReference>
<feature type="region of interest" description="Interaction with substrate tRNA" evidence="10">
    <location>
        <begin position="257"/>
        <end position="262"/>
    </location>
</feature>
<dbReference type="Gene3D" id="3.40.50.300">
    <property type="entry name" value="P-loop containing nucleotide triphosphate hydrolases"/>
    <property type="match status" value="1"/>
</dbReference>
<feature type="region of interest" description="Interaction with substrate tRNA" evidence="10">
    <location>
        <begin position="175"/>
        <end position="179"/>
    </location>
</feature>
<evidence type="ECO:0000256" key="3">
    <source>
        <dbReference type="ARBA" id="ARBA00005842"/>
    </source>
</evidence>
<keyword evidence="5 10" id="KW-0819">tRNA processing</keyword>
<dbReference type="PANTHER" id="PTHR11088">
    <property type="entry name" value="TRNA DIMETHYLALLYLTRANSFERASE"/>
    <property type="match status" value="1"/>
</dbReference>
<evidence type="ECO:0000313" key="16">
    <source>
        <dbReference type="Proteomes" id="UP000613113"/>
    </source>
</evidence>
<feature type="site" description="Interaction with substrate tRNA" evidence="10">
    <location>
        <position position="117"/>
    </location>
</feature>
<sequence>MTASLKTPSEVREPQSGTPPVIAIMGPTASGKTAAALAIARQMPVEIISVDSALVYRGMDIGTAKPDASELAAVPHHLIDIIDPAESYSVAQFRKDTVRLVQEIRARGSQPLLVGGTMMYFNALRHGLDDLPGANPDIRAELDAEAVRIGVPGLHARLADIDPDTAARLKPNDSQRIQRALEIYMITGQTMSALLARQTKTAAPFELFSISLEPAERHRLHERIALRFDLMLEQGFLDEVRQLRLRSDLHPDLPSIRCVGYRQAWEYLDGHSSYADMRERGIIATRQLAKRQLTWLRSMPERHIIDCFNPDAPARISELLHQARPLA</sequence>
<comment type="similarity">
    <text evidence="3 10 13">Belongs to the IPP transferase family.</text>
</comment>
<feature type="site" description="Interaction with substrate tRNA" evidence="10">
    <location>
        <position position="139"/>
    </location>
</feature>
<evidence type="ECO:0000256" key="8">
    <source>
        <dbReference type="ARBA" id="ARBA00022842"/>
    </source>
</evidence>
<dbReference type="SUPFAM" id="SSF52540">
    <property type="entry name" value="P-loop containing nucleoside triphosphate hydrolases"/>
    <property type="match status" value="1"/>
</dbReference>
<feature type="binding site" evidence="10">
    <location>
        <begin position="26"/>
        <end position="33"/>
    </location>
    <ligand>
        <name>ATP</name>
        <dbReference type="ChEBI" id="CHEBI:30616"/>
    </ligand>
</feature>
<dbReference type="GO" id="GO:0052381">
    <property type="term" value="F:tRNA dimethylallyltransferase activity"/>
    <property type="evidence" value="ECO:0007669"/>
    <property type="project" value="UniProtKB-EC"/>
</dbReference>
<dbReference type="PANTHER" id="PTHR11088:SF60">
    <property type="entry name" value="TRNA DIMETHYLALLYLTRANSFERASE"/>
    <property type="match status" value="1"/>
</dbReference>